<feature type="domain" description="RDD" evidence="6">
    <location>
        <begin position="37"/>
        <end position="113"/>
    </location>
</feature>
<feature type="transmembrane region" description="Helical" evidence="5">
    <location>
        <begin position="79"/>
        <end position="97"/>
    </location>
</feature>
<evidence type="ECO:0000256" key="1">
    <source>
        <dbReference type="ARBA" id="ARBA00004141"/>
    </source>
</evidence>
<dbReference type="Proteomes" id="UP000095563">
    <property type="component" value="Unassembled WGS sequence"/>
</dbReference>
<evidence type="ECO:0000256" key="4">
    <source>
        <dbReference type="ARBA" id="ARBA00023136"/>
    </source>
</evidence>
<dbReference type="Pfam" id="PF06271">
    <property type="entry name" value="RDD"/>
    <property type="match status" value="1"/>
</dbReference>
<dbReference type="EMBL" id="CZBO01000003">
    <property type="protein sequence ID" value="CUQ12365.1"/>
    <property type="molecule type" value="Genomic_DNA"/>
</dbReference>
<evidence type="ECO:0000256" key="3">
    <source>
        <dbReference type="ARBA" id="ARBA00022989"/>
    </source>
</evidence>
<gene>
    <name evidence="7" type="ORF">ERS852568_02004</name>
</gene>
<dbReference type="RefSeq" id="WP_055207854.1">
    <property type="nucleotide sequence ID" value="NZ_CZBO01000003.1"/>
</dbReference>
<reference evidence="7 8" key="1">
    <citation type="submission" date="2015-09" db="EMBL/GenBank/DDBJ databases">
        <authorList>
            <consortium name="Pathogen Informatics"/>
        </authorList>
    </citation>
    <scope>NUCLEOTIDE SEQUENCE [LARGE SCALE GENOMIC DNA]</scope>
    <source>
        <strain evidence="7 8">2789STDY5834956</strain>
    </source>
</reference>
<name>A0A174TXV2_9CLOT</name>
<keyword evidence="4 5" id="KW-0472">Membrane</keyword>
<comment type="subcellular location">
    <subcellularLocation>
        <location evidence="1">Membrane</location>
        <topology evidence="1">Multi-pass membrane protein</topology>
    </subcellularLocation>
</comment>
<feature type="transmembrane region" description="Helical" evidence="5">
    <location>
        <begin position="51"/>
        <end position="73"/>
    </location>
</feature>
<evidence type="ECO:0000313" key="7">
    <source>
        <dbReference type="EMBL" id="CUQ12365.1"/>
    </source>
</evidence>
<keyword evidence="3 5" id="KW-1133">Transmembrane helix</keyword>
<dbReference type="AlphaFoldDB" id="A0A174TXV2"/>
<protein>
    <submittedName>
        <fullName evidence="7">RDD family</fullName>
    </submittedName>
</protein>
<accession>A0A174TXV2</accession>
<organism evidence="7 8">
    <name type="scientific">Clostridium baratii</name>
    <dbReference type="NCBI Taxonomy" id="1561"/>
    <lineage>
        <taxon>Bacteria</taxon>
        <taxon>Bacillati</taxon>
        <taxon>Bacillota</taxon>
        <taxon>Clostridia</taxon>
        <taxon>Eubacteriales</taxon>
        <taxon>Clostridiaceae</taxon>
        <taxon>Clostridium</taxon>
    </lineage>
</organism>
<evidence type="ECO:0000259" key="6">
    <source>
        <dbReference type="Pfam" id="PF06271"/>
    </source>
</evidence>
<evidence type="ECO:0000313" key="8">
    <source>
        <dbReference type="Proteomes" id="UP000095563"/>
    </source>
</evidence>
<dbReference type="GO" id="GO:0016020">
    <property type="term" value="C:membrane"/>
    <property type="evidence" value="ECO:0007669"/>
    <property type="project" value="UniProtKB-SubCell"/>
</dbReference>
<keyword evidence="2 5" id="KW-0812">Transmembrane</keyword>
<dbReference type="InterPro" id="IPR010432">
    <property type="entry name" value="RDD"/>
</dbReference>
<proteinExistence type="predicted"/>
<evidence type="ECO:0000256" key="5">
    <source>
        <dbReference type="SAM" id="Phobius"/>
    </source>
</evidence>
<evidence type="ECO:0000256" key="2">
    <source>
        <dbReference type="ARBA" id="ARBA00022692"/>
    </source>
</evidence>
<sequence length="113" mass="12796">MSKKDENTIKDLLNGEELEKEILEEELDEVDQIDSNPSFFKKLLASLLDQAILIGVSALLLVIFDFLIGFIGYMVEEPTGILLIIFGILNVLYRPIFEGKNKRTLGKRILAIK</sequence>